<gene>
    <name evidence="2" type="ORF">GQF42_16190</name>
</gene>
<dbReference type="GO" id="GO:0003677">
    <property type="term" value="F:DNA binding"/>
    <property type="evidence" value="ECO:0007669"/>
    <property type="project" value="InterPro"/>
</dbReference>
<evidence type="ECO:0000313" key="2">
    <source>
        <dbReference type="EMBL" id="QHA04627.1"/>
    </source>
</evidence>
<evidence type="ECO:0000313" key="3">
    <source>
        <dbReference type="Proteomes" id="UP000436138"/>
    </source>
</evidence>
<dbReference type="Pfam" id="PF01527">
    <property type="entry name" value="HTH_Tnp_1"/>
    <property type="match status" value="1"/>
</dbReference>
<dbReference type="KEGG" id="sbro:GQF42_16190"/>
<proteinExistence type="predicted"/>
<dbReference type="EMBL" id="CP047020">
    <property type="protein sequence ID" value="QHA04627.1"/>
    <property type="molecule type" value="Genomic_DNA"/>
</dbReference>
<keyword evidence="3" id="KW-1185">Reference proteome</keyword>
<dbReference type="InterPro" id="IPR002514">
    <property type="entry name" value="Transposase_8"/>
</dbReference>
<keyword evidence="1" id="KW-0175">Coiled coil</keyword>
<organism evidence="2 3">
    <name type="scientific">Streptomyces broussonetiae</name>
    <dbReference type="NCBI Taxonomy" id="2686304"/>
    <lineage>
        <taxon>Bacteria</taxon>
        <taxon>Bacillati</taxon>
        <taxon>Actinomycetota</taxon>
        <taxon>Actinomycetes</taxon>
        <taxon>Kitasatosporales</taxon>
        <taxon>Streptomycetaceae</taxon>
        <taxon>Streptomyces</taxon>
    </lineage>
</organism>
<dbReference type="RefSeq" id="WP_158920500.1">
    <property type="nucleotide sequence ID" value="NZ_CP047020.1"/>
</dbReference>
<evidence type="ECO:0000256" key="1">
    <source>
        <dbReference type="SAM" id="Coils"/>
    </source>
</evidence>
<dbReference type="GO" id="GO:0006313">
    <property type="term" value="P:DNA transposition"/>
    <property type="evidence" value="ECO:0007669"/>
    <property type="project" value="InterPro"/>
</dbReference>
<dbReference type="GO" id="GO:0004803">
    <property type="term" value="F:transposase activity"/>
    <property type="evidence" value="ECO:0007669"/>
    <property type="project" value="InterPro"/>
</dbReference>
<dbReference type="InterPro" id="IPR009057">
    <property type="entry name" value="Homeodomain-like_sf"/>
</dbReference>
<feature type="coiled-coil region" evidence="1">
    <location>
        <begin position="65"/>
        <end position="95"/>
    </location>
</feature>
<dbReference type="Gene3D" id="1.10.10.10">
    <property type="entry name" value="Winged helix-like DNA-binding domain superfamily/Winged helix DNA-binding domain"/>
    <property type="match status" value="1"/>
</dbReference>
<dbReference type="InterPro" id="IPR036388">
    <property type="entry name" value="WH-like_DNA-bd_sf"/>
</dbReference>
<dbReference type="SUPFAM" id="SSF46689">
    <property type="entry name" value="Homeodomain-like"/>
    <property type="match status" value="1"/>
</dbReference>
<reference evidence="2 3" key="1">
    <citation type="submission" date="2019-12" db="EMBL/GenBank/DDBJ databases">
        <title>Streptomyces sp. strain T44 isolated from rhizosphere soil of Broussonetia papyrifera.</title>
        <authorList>
            <person name="Mo P."/>
        </authorList>
    </citation>
    <scope>NUCLEOTIDE SEQUENCE [LARGE SCALE GENOMIC DNA]</scope>
    <source>
        <strain evidence="2 3">T44</strain>
    </source>
</reference>
<sequence>MPAHRRYSREVIERGVQLVLEMREESPKRSGVMREVGELLGVHPEALRHWVRKAETGGLHGAGVASADAELIRKLEKENAELRRANSVLKAAAAMFASELNPRSHF</sequence>
<accession>A0A6I6N853</accession>
<dbReference type="Proteomes" id="UP000436138">
    <property type="component" value="Chromosome"/>
</dbReference>
<name>A0A6I6N853_9ACTN</name>
<dbReference type="AlphaFoldDB" id="A0A6I6N853"/>
<protein>
    <submittedName>
        <fullName evidence="2">Transposase</fullName>
    </submittedName>
</protein>